<proteinExistence type="predicted"/>
<evidence type="ECO:0000313" key="1">
    <source>
        <dbReference type="EMBL" id="GGF28231.1"/>
    </source>
</evidence>
<reference evidence="2" key="1">
    <citation type="journal article" date="2019" name="Int. J. Syst. Evol. Microbiol.">
        <title>The Global Catalogue of Microorganisms (GCM) 10K type strain sequencing project: providing services to taxonomists for standard genome sequencing and annotation.</title>
        <authorList>
            <consortium name="The Broad Institute Genomics Platform"/>
            <consortium name="The Broad Institute Genome Sequencing Center for Infectious Disease"/>
            <person name="Wu L."/>
            <person name="Ma J."/>
        </authorList>
    </citation>
    <scope>NUCLEOTIDE SEQUENCE [LARGE SCALE GENOMIC DNA]</scope>
    <source>
        <strain evidence="2">CGMCC 1.16060</strain>
    </source>
</reference>
<organism evidence="1 2">
    <name type="scientific">Flavobacterium limi</name>
    <dbReference type="NCBI Taxonomy" id="2045105"/>
    <lineage>
        <taxon>Bacteria</taxon>
        <taxon>Pseudomonadati</taxon>
        <taxon>Bacteroidota</taxon>
        <taxon>Flavobacteriia</taxon>
        <taxon>Flavobacteriales</taxon>
        <taxon>Flavobacteriaceae</taxon>
        <taxon>Flavobacterium</taxon>
    </lineage>
</organism>
<comment type="caution">
    <text evidence="1">The sequence shown here is derived from an EMBL/GenBank/DDBJ whole genome shotgun (WGS) entry which is preliminary data.</text>
</comment>
<gene>
    <name evidence="1" type="ORF">GCM10011518_41920</name>
</gene>
<keyword evidence="2" id="KW-1185">Reference proteome</keyword>
<dbReference type="EMBL" id="BMKP01000013">
    <property type="protein sequence ID" value="GGF28231.1"/>
    <property type="molecule type" value="Genomic_DNA"/>
</dbReference>
<evidence type="ECO:0000313" key="2">
    <source>
        <dbReference type="Proteomes" id="UP000655016"/>
    </source>
</evidence>
<name>A0ABQ1UVL7_9FLAO</name>
<dbReference type="Proteomes" id="UP000655016">
    <property type="component" value="Unassembled WGS sequence"/>
</dbReference>
<accession>A0ABQ1UVL7</accession>
<protein>
    <submittedName>
        <fullName evidence="1">Uncharacterized protein</fullName>
    </submittedName>
</protein>
<sequence length="62" mass="7269">MGTLKIKKVYKLTAKTLIMNTTYFLTGSFNDLDNDFELKITMEKKETATLPAVYKNRAYRRE</sequence>